<evidence type="ECO:0000313" key="3">
    <source>
        <dbReference type="Proteomes" id="UP000176498"/>
    </source>
</evidence>
<dbReference type="EMBL" id="MHHZ01000004">
    <property type="protein sequence ID" value="OGY42385.1"/>
    <property type="molecule type" value="Genomic_DNA"/>
</dbReference>
<dbReference type="Proteomes" id="UP000176498">
    <property type="component" value="Unassembled WGS sequence"/>
</dbReference>
<keyword evidence="1" id="KW-0812">Transmembrane</keyword>
<keyword evidence="1" id="KW-0472">Membrane</keyword>
<feature type="transmembrane region" description="Helical" evidence="1">
    <location>
        <begin position="25"/>
        <end position="57"/>
    </location>
</feature>
<sequence length="122" mass="14139">MLMIITTFACYLTLGAIIFFFDPMAGGILILAFFYISLFLSLVGTLSLLGLFMRLFFTKDKLMFKKVVTSFRQAILFAILIIVALYLNSFEMFSWKYLIFLIIGLTLLEIFFISYKPKHVKI</sequence>
<evidence type="ECO:0000256" key="1">
    <source>
        <dbReference type="SAM" id="Phobius"/>
    </source>
</evidence>
<gene>
    <name evidence="2" type="ORF">A2Y82_04505</name>
</gene>
<comment type="caution">
    <text evidence="2">The sequence shown here is derived from an EMBL/GenBank/DDBJ whole genome shotgun (WGS) entry which is preliminary data.</text>
</comment>
<feature type="transmembrane region" description="Helical" evidence="1">
    <location>
        <begin position="93"/>
        <end position="115"/>
    </location>
</feature>
<reference evidence="2 3" key="1">
    <citation type="journal article" date="2016" name="Nat. Commun.">
        <title>Thousands of microbial genomes shed light on interconnected biogeochemical processes in an aquifer system.</title>
        <authorList>
            <person name="Anantharaman K."/>
            <person name="Brown C.T."/>
            <person name="Hug L.A."/>
            <person name="Sharon I."/>
            <person name="Castelle C.J."/>
            <person name="Probst A.J."/>
            <person name="Thomas B.C."/>
            <person name="Singh A."/>
            <person name="Wilkins M.J."/>
            <person name="Karaoz U."/>
            <person name="Brodie E.L."/>
            <person name="Williams K.H."/>
            <person name="Hubbard S.S."/>
            <person name="Banfield J.F."/>
        </authorList>
    </citation>
    <scope>NUCLEOTIDE SEQUENCE [LARGE SCALE GENOMIC DNA]</scope>
</reference>
<name>A0A1G1XQR4_9BACT</name>
<organism evidence="2 3">
    <name type="scientific">Candidatus Buchananbacteria bacterium RBG_13_36_9</name>
    <dbReference type="NCBI Taxonomy" id="1797530"/>
    <lineage>
        <taxon>Bacteria</taxon>
        <taxon>Candidatus Buchananiibacteriota</taxon>
    </lineage>
</organism>
<accession>A0A1G1XQR4</accession>
<dbReference type="AlphaFoldDB" id="A0A1G1XQR4"/>
<evidence type="ECO:0000313" key="2">
    <source>
        <dbReference type="EMBL" id="OGY42385.1"/>
    </source>
</evidence>
<feature type="transmembrane region" description="Helical" evidence="1">
    <location>
        <begin position="69"/>
        <end position="87"/>
    </location>
</feature>
<proteinExistence type="predicted"/>
<keyword evidence="1" id="KW-1133">Transmembrane helix</keyword>
<protein>
    <submittedName>
        <fullName evidence="2">Uncharacterized protein</fullName>
    </submittedName>
</protein>